<proteinExistence type="predicted"/>
<protein>
    <submittedName>
        <fullName evidence="1">Uncharacterized protein</fullName>
    </submittedName>
</protein>
<accession>A0AAE3KLN4</accession>
<name>A0AAE3KLN4_9CYAN</name>
<sequence>MKTSDCYQPFVTKDEQHDFSVEPDYLIEEWEKVRSHVEPKFVYLWQKLTKNASQFTSPIPLWEGLLTLALSKSGTEGSSFRLGILPHYQPLGRYLICLFRSHNPLPLGGWVNKGFS</sequence>
<organism evidence="1 2">
    <name type="scientific">Limnofasciculus baicalensis BBK-W-15</name>
    <dbReference type="NCBI Taxonomy" id="2699891"/>
    <lineage>
        <taxon>Bacteria</taxon>
        <taxon>Bacillati</taxon>
        <taxon>Cyanobacteriota</taxon>
        <taxon>Cyanophyceae</taxon>
        <taxon>Coleofasciculales</taxon>
        <taxon>Coleofasciculaceae</taxon>
        <taxon>Limnofasciculus</taxon>
        <taxon>Limnofasciculus baicalensis</taxon>
    </lineage>
</organism>
<dbReference type="EMBL" id="JAMZMM010000047">
    <property type="protein sequence ID" value="MCP2728279.1"/>
    <property type="molecule type" value="Genomic_DNA"/>
</dbReference>
<evidence type="ECO:0000313" key="1">
    <source>
        <dbReference type="EMBL" id="MCP2728279.1"/>
    </source>
</evidence>
<comment type="caution">
    <text evidence="1">The sequence shown here is derived from an EMBL/GenBank/DDBJ whole genome shotgun (WGS) entry which is preliminary data.</text>
</comment>
<dbReference type="Proteomes" id="UP001204953">
    <property type="component" value="Unassembled WGS sequence"/>
</dbReference>
<dbReference type="AlphaFoldDB" id="A0AAE3KLN4"/>
<keyword evidence="2" id="KW-1185">Reference proteome</keyword>
<dbReference type="RefSeq" id="WP_254011078.1">
    <property type="nucleotide sequence ID" value="NZ_JAMZMM010000047.1"/>
</dbReference>
<gene>
    <name evidence="1" type="ORF">NJ959_07295</name>
</gene>
<reference evidence="1" key="1">
    <citation type="submission" date="2022-06" db="EMBL/GenBank/DDBJ databases">
        <title>New cyanobacteria of genus Symplocastrum in benthos of Lake Baikal.</title>
        <authorList>
            <person name="Sorokovikova E."/>
            <person name="Tikhonova I."/>
            <person name="Krasnopeev A."/>
            <person name="Evseev P."/>
            <person name="Gladkikh A."/>
            <person name="Belykh O."/>
        </authorList>
    </citation>
    <scope>NUCLEOTIDE SEQUENCE</scope>
    <source>
        <strain evidence="1">BBK-W-15</strain>
    </source>
</reference>
<evidence type="ECO:0000313" key="2">
    <source>
        <dbReference type="Proteomes" id="UP001204953"/>
    </source>
</evidence>